<evidence type="ECO:0000313" key="1">
    <source>
        <dbReference type="EMBL" id="EGT49286.1"/>
    </source>
</evidence>
<evidence type="ECO:0000313" key="2">
    <source>
        <dbReference type="Proteomes" id="UP000008068"/>
    </source>
</evidence>
<proteinExistence type="predicted"/>
<dbReference type="Proteomes" id="UP000008068">
    <property type="component" value="Unassembled WGS sequence"/>
</dbReference>
<keyword evidence="2" id="KW-1185">Reference proteome</keyword>
<organism evidence="2">
    <name type="scientific">Caenorhabditis brenneri</name>
    <name type="common">Nematode worm</name>
    <dbReference type="NCBI Taxonomy" id="135651"/>
    <lineage>
        <taxon>Eukaryota</taxon>
        <taxon>Metazoa</taxon>
        <taxon>Ecdysozoa</taxon>
        <taxon>Nematoda</taxon>
        <taxon>Chromadorea</taxon>
        <taxon>Rhabditida</taxon>
        <taxon>Rhabditina</taxon>
        <taxon>Rhabditomorpha</taxon>
        <taxon>Rhabditoidea</taxon>
        <taxon>Rhabditidae</taxon>
        <taxon>Peloderinae</taxon>
        <taxon>Caenorhabditis</taxon>
    </lineage>
</organism>
<reference evidence="2" key="1">
    <citation type="submission" date="2011-07" db="EMBL/GenBank/DDBJ databases">
        <authorList>
            <consortium name="Caenorhabditis brenneri Sequencing and Analysis Consortium"/>
            <person name="Wilson R.K."/>
        </authorList>
    </citation>
    <scope>NUCLEOTIDE SEQUENCE [LARGE SCALE GENOMIC DNA]</scope>
    <source>
        <strain evidence="2">PB2801</strain>
    </source>
</reference>
<accession>G0PAG2</accession>
<dbReference type="EMBL" id="GL380177">
    <property type="protein sequence ID" value="EGT49286.1"/>
    <property type="molecule type" value="Genomic_DNA"/>
</dbReference>
<sequence>MKTSFFKTSIGNTPNHVFSTYCLSFVLAYIAKP</sequence>
<name>G0PAG2_CAEBE</name>
<dbReference type="HOGENOM" id="CLU_3385238_0_0_1"/>
<protein>
    <submittedName>
        <fullName evidence="1">Uncharacterized protein</fullName>
    </submittedName>
</protein>
<dbReference type="InParanoid" id="G0PAG2"/>
<dbReference type="AlphaFoldDB" id="G0PAG2"/>
<gene>
    <name evidence="1" type="ORF">CAEBREN_30121</name>
</gene>